<sequence length="245" mass="27381">MREVNRIISDLFVDIKNLIKEGVSTNELDLWAENYIKERDAEPAFKGYRGFPSTLCVSINDEIIHGIPSEDKKLKKGDLVSIDVGAFKKEHYADAARTFIVGSTSFENRRLVNVTRKALDIGIKEAVPGNRIGDIGYVIQKYVEENGFNVVREFVGHGIGRKMHLEPAIPNYGEKNKGPLIEKGMCLAIEPMVVAGSYEVQILDDHWTAVTVDGKNAAHFENTIFISKEGPEVLTEINEGDYARK</sequence>
<evidence type="ECO:0000256" key="2">
    <source>
        <dbReference type="ARBA" id="ARBA00022438"/>
    </source>
</evidence>
<evidence type="ECO:0000259" key="8">
    <source>
        <dbReference type="Pfam" id="PF00557"/>
    </source>
</evidence>
<dbReference type="GO" id="GO:0005829">
    <property type="term" value="C:cytosol"/>
    <property type="evidence" value="ECO:0007669"/>
    <property type="project" value="TreeGrafter"/>
</dbReference>
<keyword evidence="2 6" id="KW-0031">Aminopeptidase</keyword>
<comment type="cofactor">
    <cofactor evidence="6">
        <name>Co(2+)</name>
        <dbReference type="ChEBI" id="CHEBI:48828"/>
    </cofactor>
    <cofactor evidence="6">
        <name>Zn(2+)</name>
        <dbReference type="ChEBI" id="CHEBI:29105"/>
    </cofactor>
    <cofactor evidence="6">
        <name>Mn(2+)</name>
        <dbReference type="ChEBI" id="CHEBI:29035"/>
    </cofactor>
    <cofactor evidence="6">
        <name>Fe(2+)</name>
        <dbReference type="ChEBI" id="CHEBI:29033"/>
    </cofactor>
    <text evidence="6">Binds 2 divalent metal cations per subunit. Has a high-affinity and a low affinity metal-binding site. The true nature of the physiological cofactor is under debate. The enzyme is active with cobalt, zinc, manganese or divalent iron ions. Most likely, methionine aminopeptidases function as mononuclear Fe(2+)-metalloproteases under physiological conditions, and the catalytically relevant metal-binding site has been assigned to the histidine-containing high-affinity site.</text>
</comment>
<reference evidence="9" key="1">
    <citation type="submission" date="2019-08" db="EMBL/GenBank/DDBJ databases">
        <title>Genomic characterization of a novel candidate phylum (ARYD3) from a high temperature, high salinity tertiary oil reservoir in north central Oklahoma, USA.</title>
        <authorList>
            <person name="Youssef N.H."/>
            <person name="Yadav A."/>
            <person name="Elshahed M.S."/>
        </authorList>
    </citation>
    <scope>NUCLEOTIDE SEQUENCE [LARGE SCALE GENOMIC DNA]</scope>
    <source>
        <strain evidence="9">ARYD3</strain>
    </source>
</reference>
<keyword evidence="5 6" id="KW-0378">Hydrolase</keyword>
<organism evidence="9 10">
    <name type="scientific">Candidatus Mcinerneyibacterium aminivorans</name>
    <dbReference type="NCBI Taxonomy" id="2703815"/>
    <lineage>
        <taxon>Bacteria</taxon>
        <taxon>Candidatus Macinerneyibacteriota</taxon>
        <taxon>Candidatus Mcinerneyibacteria</taxon>
        <taxon>Candidatus Mcinerneyibacteriales</taxon>
        <taxon>Candidatus Mcinerneyibacteriaceae</taxon>
        <taxon>Candidatus Mcinerneyibacterium</taxon>
    </lineage>
</organism>
<comment type="function">
    <text evidence="1 6">Removes the N-terminal methionine from nascent proteins. The N-terminal methionine is often cleaved when the second residue in the primary sequence is small and uncharged (Met-Ala-, Cys, Gly, Pro, Ser, Thr, or Val). Requires deformylation of the N(alpha)-formylated initiator methionine before it can be hydrolyzed.</text>
</comment>
<feature type="binding site" evidence="6">
    <location>
        <position position="94"/>
    </location>
    <ligand>
        <name>a divalent metal cation</name>
        <dbReference type="ChEBI" id="CHEBI:60240"/>
        <label>2</label>
        <note>catalytic</note>
    </ligand>
</feature>
<name>A0A5D0MEC6_9BACT</name>
<dbReference type="GO" id="GO:0046872">
    <property type="term" value="F:metal ion binding"/>
    <property type="evidence" value="ECO:0007669"/>
    <property type="project" value="UniProtKB-UniRule"/>
</dbReference>
<feature type="binding site" evidence="6">
    <location>
        <position position="221"/>
    </location>
    <ligand>
        <name>a divalent metal cation</name>
        <dbReference type="ChEBI" id="CHEBI:60240"/>
        <label>2</label>
        <note>catalytic</note>
    </ligand>
</feature>
<dbReference type="GO" id="GO:0006508">
    <property type="term" value="P:proteolysis"/>
    <property type="evidence" value="ECO:0007669"/>
    <property type="project" value="UniProtKB-KW"/>
</dbReference>
<feature type="binding site" evidence="6">
    <location>
        <position position="164"/>
    </location>
    <ligand>
        <name>substrate</name>
    </ligand>
</feature>
<dbReference type="InterPro" id="IPR036005">
    <property type="entry name" value="Creatinase/aminopeptidase-like"/>
</dbReference>
<dbReference type="SUPFAM" id="SSF55920">
    <property type="entry name" value="Creatinase/aminopeptidase"/>
    <property type="match status" value="1"/>
</dbReference>
<evidence type="ECO:0000256" key="7">
    <source>
        <dbReference type="RuleBase" id="RU003653"/>
    </source>
</evidence>
<evidence type="ECO:0000313" key="10">
    <source>
        <dbReference type="Proteomes" id="UP000324143"/>
    </source>
</evidence>
<comment type="subunit">
    <text evidence="6">Monomer.</text>
</comment>
<keyword evidence="3 6" id="KW-0645">Protease</keyword>
<evidence type="ECO:0000256" key="3">
    <source>
        <dbReference type="ARBA" id="ARBA00022670"/>
    </source>
</evidence>
<dbReference type="AlphaFoldDB" id="A0A5D0MEC6"/>
<dbReference type="PANTHER" id="PTHR43330">
    <property type="entry name" value="METHIONINE AMINOPEPTIDASE"/>
    <property type="match status" value="1"/>
</dbReference>
<feature type="binding site" evidence="6">
    <location>
        <position position="94"/>
    </location>
    <ligand>
        <name>a divalent metal cation</name>
        <dbReference type="ChEBI" id="CHEBI:60240"/>
        <label>1</label>
    </ligand>
</feature>
<comment type="catalytic activity">
    <reaction evidence="6 7">
        <text>Release of N-terminal amino acids, preferentially methionine, from peptides and arylamides.</text>
        <dbReference type="EC" id="3.4.11.18"/>
    </reaction>
</comment>
<dbReference type="InterPro" id="IPR001714">
    <property type="entry name" value="Pept_M24_MAP"/>
</dbReference>
<evidence type="ECO:0000256" key="1">
    <source>
        <dbReference type="ARBA" id="ARBA00002521"/>
    </source>
</evidence>
<feature type="binding site" evidence="6">
    <location>
        <position position="83"/>
    </location>
    <ligand>
        <name>a divalent metal cation</name>
        <dbReference type="ChEBI" id="CHEBI:60240"/>
        <label>1</label>
    </ligand>
</feature>
<dbReference type="NCBIfam" id="TIGR00500">
    <property type="entry name" value="met_pdase_I"/>
    <property type="match status" value="1"/>
</dbReference>
<protein>
    <recommendedName>
        <fullName evidence="6 7">Methionine aminopeptidase</fullName>
        <shortName evidence="6">MAP</shortName>
        <shortName evidence="6">MetAP</shortName>
        <ecNumber evidence="6 7">3.4.11.18</ecNumber>
    </recommendedName>
    <alternativeName>
        <fullName evidence="6">Peptidase M</fullName>
    </alternativeName>
</protein>
<feature type="binding site" evidence="6">
    <location>
        <position position="65"/>
    </location>
    <ligand>
        <name>substrate</name>
    </ligand>
</feature>
<feature type="domain" description="Peptidase M24" evidence="8">
    <location>
        <begin position="1"/>
        <end position="227"/>
    </location>
</feature>
<dbReference type="CDD" id="cd01086">
    <property type="entry name" value="MetAP1"/>
    <property type="match status" value="1"/>
</dbReference>
<dbReference type="GO" id="GO:0004239">
    <property type="term" value="F:initiator methionyl aminopeptidase activity"/>
    <property type="evidence" value="ECO:0007669"/>
    <property type="project" value="UniProtKB-UniRule"/>
</dbReference>
<evidence type="ECO:0000256" key="4">
    <source>
        <dbReference type="ARBA" id="ARBA00022723"/>
    </source>
</evidence>
<dbReference type="HAMAP" id="MF_01974">
    <property type="entry name" value="MetAP_1"/>
    <property type="match status" value="1"/>
</dbReference>
<dbReference type="PRINTS" id="PR00599">
    <property type="entry name" value="MAPEPTIDASE"/>
</dbReference>
<dbReference type="PANTHER" id="PTHR43330:SF27">
    <property type="entry name" value="METHIONINE AMINOPEPTIDASE"/>
    <property type="match status" value="1"/>
</dbReference>
<feature type="binding site" evidence="6">
    <location>
        <position position="221"/>
    </location>
    <ligand>
        <name>a divalent metal cation</name>
        <dbReference type="ChEBI" id="CHEBI:60240"/>
        <label>1</label>
    </ligand>
</feature>
<dbReference type="EMBL" id="VSIX01000040">
    <property type="protein sequence ID" value="TYB31346.1"/>
    <property type="molecule type" value="Genomic_DNA"/>
</dbReference>
<evidence type="ECO:0000313" key="9">
    <source>
        <dbReference type="EMBL" id="TYB31346.1"/>
    </source>
</evidence>
<dbReference type="PROSITE" id="PS00680">
    <property type="entry name" value="MAP_1"/>
    <property type="match status" value="1"/>
</dbReference>
<dbReference type="Pfam" id="PF00557">
    <property type="entry name" value="Peptidase_M24"/>
    <property type="match status" value="1"/>
</dbReference>
<dbReference type="Gene3D" id="3.90.230.10">
    <property type="entry name" value="Creatinase/methionine aminopeptidase superfamily"/>
    <property type="match status" value="1"/>
</dbReference>
<feature type="binding site" evidence="6">
    <location>
        <position position="190"/>
    </location>
    <ligand>
        <name>a divalent metal cation</name>
        <dbReference type="ChEBI" id="CHEBI:60240"/>
        <label>2</label>
        <note>catalytic</note>
    </ligand>
</feature>
<dbReference type="GO" id="GO:0070006">
    <property type="term" value="F:metalloaminopeptidase activity"/>
    <property type="evidence" value="ECO:0007669"/>
    <property type="project" value="UniProtKB-UniRule"/>
</dbReference>
<evidence type="ECO:0000256" key="5">
    <source>
        <dbReference type="ARBA" id="ARBA00022801"/>
    </source>
</evidence>
<dbReference type="Proteomes" id="UP000324143">
    <property type="component" value="Unassembled WGS sequence"/>
</dbReference>
<accession>A0A5D0MEC6</accession>
<comment type="caution">
    <text evidence="9">The sequence shown here is derived from an EMBL/GenBank/DDBJ whole genome shotgun (WGS) entry which is preliminary data.</text>
</comment>
<dbReference type="InterPro" id="IPR000994">
    <property type="entry name" value="Pept_M24"/>
</dbReference>
<keyword evidence="10" id="KW-1185">Reference proteome</keyword>
<dbReference type="EC" id="3.4.11.18" evidence="6 7"/>
<proteinExistence type="inferred from homology"/>
<keyword evidence="4 6" id="KW-0479">Metal-binding</keyword>
<comment type="similarity">
    <text evidence="6">Belongs to the peptidase M24A family. Methionine aminopeptidase type 1 subfamily.</text>
</comment>
<feature type="binding site" evidence="6">
    <location>
        <position position="157"/>
    </location>
    <ligand>
        <name>a divalent metal cation</name>
        <dbReference type="ChEBI" id="CHEBI:60240"/>
        <label>2</label>
        <note>catalytic</note>
    </ligand>
</feature>
<evidence type="ECO:0000256" key="6">
    <source>
        <dbReference type="HAMAP-Rule" id="MF_01974"/>
    </source>
</evidence>
<gene>
    <name evidence="6 9" type="primary">map</name>
    <name evidence="9" type="ORF">FXF47_04765</name>
</gene>
<dbReference type="InterPro" id="IPR002467">
    <property type="entry name" value="Pept_M24A_MAP1"/>
</dbReference>